<evidence type="ECO:0000256" key="1">
    <source>
        <dbReference type="ARBA" id="ARBA00010652"/>
    </source>
</evidence>
<dbReference type="InterPro" id="IPR038332">
    <property type="entry name" value="PPE_sf"/>
</dbReference>
<evidence type="ECO:0000313" key="4">
    <source>
        <dbReference type="EMBL" id="SUA76681.1"/>
    </source>
</evidence>
<protein>
    <submittedName>
        <fullName evidence="4">PPE-repeat proteins</fullName>
    </submittedName>
</protein>
<evidence type="ECO:0000313" key="5">
    <source>
        <dbReference type="Proteomes" id="UP000255467"/>
    </source>
</evidence>
<proteinExistence type="inferred from homology"/>
<dbReference type="OrthoDB" id="4760568at2"/>
<dbReference type="AlphaFoldDB" id="A0A378YJN4"/>
<dbReference type="RefSeq" id="WP_051036891.1">
    <property type="nucleotide sequence ID" value="NZ_UGRY01000002.1"/>
</dbReference>
<reference evidence="4 5" key="1">
    <citation type="submission" date="2018-06" db="EMBL/GenBank/DDBJ databases">
        <authorList>
            <consortium name="Pathogen Informatics"/>
            <person name="Doyle S."/>
        </authorList>
    </citation>
    <scope>NUCLEOTIDE SEQUENCE [LARGE SCALE GENOMIC DNA]</scope>
    <source>
        <strain evidence="4 5">NCTC1934</strain>
    </source>
</reference>
<dbReference type="SUPFAM" id="SSF140459">
    <property type="entry name" value="PE/PPE dimer-like"/>
    <property type="match status" value="1"/>
</dbReference>
<evidence type="ECO:0000256" key="2">
    <source>
        <dbReference type="SAM" id="MobiDB-lite"/>
    </source>
</evidence>
<dbReference type="EMBL" id="UGRY01000002">
    <property type="protein sequence ID" value="SUA76681.1"/>
    <property type="molecule type" value="Genomic_DNA"/>
</dbReference>
<feature type="region of interest" description="Disordered" evidence="2">
    <location>
        <begin position="191"/>
        <end position="214"/>
    </location>
</feature>
<feature type="domain" description="PPE" evidence="3">
    <location>
        <begin position="14"/>
        <end position="177"/>
    </location>
</feature>
<accession>A0A378YJN4</accession>
<dbReference type="InterPro" id="IPR000030">
    <property type="entry name" value="PPE_dom"/>
</dbReference>
<dbReference type="Pfam" id="PF00823">
    <property type="entry name" value="PPE"/>
    <property type="match status" value="1"/>
</dbReference>
<feature type="compositionally biased region" description="Polar residues" evidence="2">
    <location>
        <begin position="334"/>
        <end position="345"/>
    </location>
</feature>
<organism evidence="4 5">
    <name type="scientific">Nocardia otitidiscaviarum</name>
    <dbReference type="NCBI Taxonomy" id="1823"/>
    <lineage>
        <taxon>Bacteria</taxon>
        <taxon>Bacillati</taxon>
        <taxon>Actinomycetota</taxon>
        <taxon>Actinomycetes</taxon>
        <taxon>Mycobacteriales</taxon>
        <taxon>Nocardiaceae</taxon>
        <taxon>Nocardia</taxon>
    </lineage>
</organism>
<keyword evidence="5" id="KW-1185">Reference proteome</keyword>
<dbReference type="Gene3D" id="1.20.1260.20">
    <property type="entry name" value="PPE superfamily"/>
    <property type="match status" value="1"/>
</dbReference>
<gene>
    <name evidence="4" type="ORF">NCTC1934_02659</name>
</gene>
<feature type="region of interest" description="Disordered" evidence="2">
    <location>
        <begin position="264"/>
        <end position="291"/>
    </location>
</feature>
<comment type="similarity">
    <text evidence="1">Belongs to the mycobacterial PPE family.</text>
</comment>
<dbReference type="Proteomes" id="UP000255467">
    <property type="component" value="Unassembled WGS sequence"/>
</dbReference>
<evidence type="ECO:0000259" key="3">
    <source>
        <dbReference type="Pfam" id="PF00823"/>
    </source>
</evidence>
<sequence length="345" mass="35399">MLEPQNPGFTGTVWEARPPEQLARDLVTGAGAVPAAEAGLAWARLGASFAAAAVEYDRILTTLGTAWESSNSGPAIERFRMLRDWLTSSAAAAAGNATQAESHAVAYEIARLAMPDAQETEALRDLQKLMEQVGTALGAPMLAKISQVEGDADAAKAVAARVMRTYEAATETLATPWEHEAPPVVVPEVAASGTEPGATDPSQSTAQSPGAVPAYPIAPISIAPVKTDYRGRTTTPVTVTQSERTQVQPVSTIQHSTAMPLAPAAMAAGAGQSEEEHTTRSDLAGMPTGDTELGLNAGVQVAPAVLGGLDPNAQRAVPDIAFNAGSAGVENAKPTESVSGEEASS</sequence>
<feature type="region of interest" description="Disordered" evidence="2">
    <location>
        <begin position="323"/>
        <end position="345"/>
    </location>
</feature>
<name>A0A378YJN4_9NOCA</name>
<dbReference type="STRING" id="1406858.GCA_000710895_07293"/>